<sequence>MQVTYDTEHWGILKELRRISISVLDKLQEGSMKGYVYGSVARGDVKSTSDVDVIVFSPNLVWLDLMEADHKFIVQATPGSTPKAYIALDPEERTVISFPLGKLTGVEEDFYRFGGLIDKEALLRDERVPGVNKQLQLIIPTREGHDEIPLRGNEDLAVRLTKVSMATVLQREKLLTRRKERGKTGTFLTYELRSDESIQQAVRDLFKENKFFRRNIDRGRDKR</sequence>
<reference evidence="2 3" key="1">
    <citation type="submission" date="2018-05" db="EMBL/GenBank/DDBJ databases">
        <title>Complete Genome Sequences of Extremely Thermoacidophilic, Metal-Mobilizing Type-Strain Members of the Archaeal Family Sulfolobaceae: Acidianus brierleyi DSM-1651T, Acidianus sulfidivorans DSM-18786T, Metallosphaera hakonensis DSM-7519T, and Metallosphaera prunae DSM-10039T.</title>
        <authorList>
            <person name="Counts J.A."/>
            <person name="Kelly R.M."/>
        </authorList>
    </citation>
    <scope>NUCLEOTIDE SEQUENCE [LARGE SCALE GENOMIC DNA]</scope>
    <source>
        <strain evidence="2 3">HO1-1</strain>
    </source>
</reference>
<dbReference type="PIRSF" id="PIRSF005928">
    <property type="entry name" value="Nucleotidltrnsf"/>
    <property type="match status" value="1"/>
</dbReference>
<accession>A0A2U9IUC1</accession>
<dbReference type="InterPro" id="IPR002934">
    <property type="entry name" value="Polymerase_NTP_transf_dom"/>
</dbReference>
<dbReference type="GeneID" id="36835209"/>
<evidence type="ECO:0000313" key="3">
    <source>
        <dbReference type="Proteomes" id="UP000247586"/>
    </source>
</evidence>
<reference evidence="3" key="2">
    <citation type="submission" date="2020-03" db="EMBL/GenBank/DDBJ databases">
        <title>Complete Genome Sequences of Extremely Thermoacidophilic, Metal-Mobilizing Type-Strain Members of the Archaeal Family Sulfolobaceae: Acidianus brierleyi DSM-1651T, Acidianus sulfidivorans DSM-18786T, Metallosphaera hakonensis DSM-7519T, and Metallosphaera prunae DSM-10039T.</title>
        <authorList>
            <person name="Counts J.A."/>
            <person name="Kelly R.M."/>
        </authorList>
    </citation>
    <scope>NUCLEOTIDE SEQUENCE [LARGE SCALE GENOMIC DNA]</scope>
    <source>
        <strain evidence="3">HO1-1</strain>
    </source>
</reference>
<dbReference type="CDD" id="cd05403">
    <property type="entry name" value="NT_KNTase_like"/>
    <property type="match status" value="1"/>
</dbReference>
<reference evidence="3" key="3">
    <citation type="submission" date="2020-03" db="EMBL/GenBank/DDBJ databases">
        <title>Sequencing and Assembly of Multiple Reported Metal-Biooxidizing Members of the Extremely Thermoacidophilic Archaeal Family Sulfolobaceae.</title>
        <authorList>
            <person name="Counts J.A."/>
            <person name="Kelly R.M."/>
        </authorList>
    </citation>
    <scope>NUCLEOTIDE SEQUENCE [LARGE SCALE GENOMIC DNA]</scope>
    <source>
        <strain evidence="3">HO1-1</strain>
    </source>
</reference>
<dbReference type="KEGG" id="mhk:DFR87_07665"/>
<dbReference type="Pfam" id="PF01909">
    <property type="entry name" value="NTP_transf_2"/>
    <property type="match status" value="1"/>
</dbReference>
<dbReference type="EMBL" id="CP029287">
    <property type="protein sequence ID" value="AWR99583.1"/>
    <property type="molecule type" value="Genomic_DNA"/>
</dbReference>
<gene>
    <name evidence="2" type="ORF">DFR87_07665</name>
</gene>
<dbReference type="AlphaFoldDB" id="A0A2U9IUC1"/>
<dbReference type="GO" id="GO:0016779">
    <property type="term" value="F:nucleotidyltransferase activity"/>
    <property type="evidence" value="ECO:0007669"/>
    <property type="project" value="InterPro"/>
</dbReference>
<dbReference type="RefSeq" id="WP_110369263.1">
    <property type="nucleotide sequence ID" value="NZ_CP029287.2"/>
</dbReference>
<dbReference type="STRING" id="1293036.GCA_001315825_00193"/>
<dbReference type="Proteomes" id="UP000247586">
    <property type="component" value="Chromosome"/>
</dbReference>
<dbReference type="Gene3D" id="3.30.460.10">
    <property type="entry name" value="Beta Polymerase, domain 2"/>
    <property type="match status" value="1"/>
</dbReference>
<feature type="domain" description="Polymerase nucleotidyl transferase" evidence="1">
    <location>
        <begin position="31"/>
        <end position="60"/>
    </location>
</feature>
<dbReference type="InterPro" id="IPR043519">
    <property type="entry name" value="NT_sf"/>
</dbReference>
<dbReference type="InterPro" id="IPR009185">
    <property type="entry name" value="Nucleotidl_trans"/>
</dbReference>
<keyword evidence="3" id="KW-1185">Reference proteome</keyword>
<dbReference type="OrthoDB" id="9287at2157"/>
<proteinExistence type="predicted"/>
<evidence type="ECO:0000313" key="2">
    <source>
        <dbReference type="EMBL" id="AWR99583.1"/>
    </source>
</evidence>
<protein>
    <submittedName>
        <fullName evidence="2">DNA polymerase subunit beta</fullName>
    </submittedName>
</protein>
<dbReference type="SUPFAM" id="SSF81301">
    <property type="entry name" value="Nucleotidyltransferase"/>
    <property type="match status" value="1"/>
</dbReference>
<organism evidence="2 3">
    <name type="scientific">Metallosphaera hakonensis JCM 8857 = DSM 7519</name>
    <dbReference type="NCBI Taxonomy" id="1293036"/>
    <lineage>
        <taxon>Archaea</taxon>
        <taxon>Thermoproteota</taxon>
        <taxon>Thermoprotei</taxon>
        <taxon>Sulfolobales</taxon>
        <taxon>Sulfolobaceae</taxon>
        <taxon>Metallosphaera</taxon>
    </lineage>
</organism>
<name>A0A2U9IUC1_9CREN</name>
<evidence type="ECO:0000259" key="1">
    <source>
        <dbReference type="Pfam" id="PF01909"/>
    </source>
</evidence>